<feature type="domain" description="DUF4959" evidence="1">
    <location>
        <begin position="18"/>
        <end position="121"/>
    </location>
</feature>
<feature type="domain" description="DUF5000" evidence="2">
    <location>
        <begin position="276"/>
        <end position="398"/>
    </location>
</feature>
<proteinExistence type="predicted"/>
<sequence>MKYIKIIFSLLAVSLLGACEEDERGPLVKDSIAPGSIQEVVVTNMPGGAKIEYQVPNDEDALLVEATYFLDNGREVNAKSSVFKDFVIIEGLREQKPQDVQLKVMDRSNNYSEPITVRISPLTAPVDLLFESLVLVEDFGGVRIKYLNNDAISVELKLYIENESGDMVYAQSAFISDSQRSHFTFRGMLPEKRKFAIKAIDRWNNETSFLSQELIPLEESFIPIEDFKDLVLEGDQSDAYGWVKSNLWNGSLSGSGFHTSQSEPGEIVPPYAEKYHIFSMDLGKTVKLSRMKFWQRQGSWAFRHGNPHLFDVWGTNEIPADGGASLDGWEKLVENGEVIKPSGAPLGTLSAEDEAQAVKGEEFECLAEAPPVRYIRFVNKESWSGQKFLHFMEINFWGQVIE</sequence>
<gene>
    <name evidence="4" type="ORF">GCM10007049_01680</name>
</gene>
<keyword evidence="5" id="KW-1185">Reference proteome</keyword>
<dbReference type="AlphaFoldDB" id="A0A918UJ34"/>
<reference evidence="4" key="2">
    <citation type="submission" date="2020-09" db="EMBL/GenBank/DDBJ databases">
        <authorList>
            <person name="Sun Q."/>
            <person name="Kim S."/>
        </authorList>
    </citation>
    <scope>NUCLEOTIDE SEQUENCE</scope>
    <source>
        <strain evidence="4">KCTC 12368</strain>
    </source>
</reference>
<comment type="caution">
    <text evidence="4">The sequence shown here is derived from an EMBL/GenBank/DDBJ whole genome shotgun (WGS) entry which is preliminary data.</text>
</comment>
<dbReference type="EMBL" id="BMWX01000001">
    <property type="protein sequence ID" value="GGZ13536.1"/>
    <property type="molecule type" value="Genomic_DNA"/>
</dbReference>
<dbReference type="Pfam" id="PF17166">
    <property type="entry name" value="DUF5126"/>
    <property type="match status" value="1"/>
</dbReference>
<evidence type="ECO:0000313" key="5">
    <source>
        <dbReference type="Proteomes" id="UP000619457"/>
    </source>
</evidence>
<evidence type="ECO:0000259" key="1">
    <source>
        <dbReference type="Pfam" id="PF16323"/>
    </source>
</evidence>
<organism evidence="4 5">
    <name type="scientific">Echinicola pacifica</name>
    <dbReference type="NCBI Taxonomy" id="346377"/>
    <lineage>
        <taxon>Bacteria</taxon>
        <taxon>Pseudomonadati</taxon>
        <taxon>Bacteroidota</taxon>
        <taxon>Cytophagia</taxon>
        <taxon>Cytophagales</taxon>
        <taxon>Cyclobacteriaceae</taxon>
        <taxon>Echinicola</taxon>
    </lineage>
</organism>
<dbReference type="Proteomes" id="UP000619457">
    <property type="component" value="Unassembled WGS sequence"/>
</dbReference>
<dbReference type="RefSeq" id="WP_018475020.1">
    <property type="nucleotide sequence ID" value="NZ_BMWX01000001.1"/>
</dbReference>
<dbReference type="InterPro" id="IPR032164">
    <property type="entry name" value="DUF5000"/>
</dbReference>
<dbReference type="InterPro" id="IPR032527">
    <property type="entry name" value="DUF4959"/>
</dbReference>
<evidence type="ECO:0000259" key="2">
    <source>
        <dbReference type="Pfam" id="PF16391"/>
    </source>
</evidence>
<evidence type="ECO:0000259" key="3">
    <source>
        <dbReference type="Pfam" id="PF17166"/>
    </source>
</evidence>
<evidence type="ECO:0008006" key="6">
    <source>
        <dbReference type="Google" id="ProtNLM"/>
    </source>
</evidence>
<feature type="domain" description="DUF5126" evidence="3">
    <location>
        <begin position="122"/>
        <end position="222"/>
    </location>
</feature>
<reference evidence="4" key="1">
    <citation type="journal article" date="2014" name="Int. J. Syst. Evol. Microbiol.">
        <title>Complete genome sequence of Corynebacterium casei LMG S-19264T (=DSM 44701T), isolated from a smear-ripened cheese.</title>
        <authorList>
            <consortium name="US DOE Joint Genome Institute (JGI-PGF)"/>
            <person name="Walter F."/>
            <person name="Albersmeier A."/>
            <person name="Kalinowski J."/>
            <person name="Ruckert C."/>
        </authorList>
    </citation>
    <scope>NUCLEOTIDE SEQUENCE</scope>
    <source>
        <strain evidence="4">KCTC 12368</strain>
    </source>
</reference>
<name>A0A918UJ34_9BACT</name>
<dbReference type="Gene3D" id="2.60.120.260">
    <property type="entry name" value="Galactose-binding domain-like"/>
    <property type="match status" value="1"/>
</dbReference>
<dbReference type="PROSITE" id="PS51257">
    <property type="entry name" value="PROKAR_LIPOPROTEIN"/>
    <property type="match status" value="1"/>
</dbReference>
<dbReference type="InterPro" id="IPR033431">
    <property type="entry name" value="DUF5126"/>
</dbReference>
<dbReference type="Pfam" id="PF16391">
    <property type="entry name" value="DUF5000"/>
    <property type="match status" value="1"/>
</dbReference>
<accession>A0A918UJ34</accession>
<evidence type="ECO:0000313" key="4">
    <source>
        <dbReference type="EMBL" id="GGZ13536.1"/>
    </source>
</evidence>
<dbReference type="Pfam" id="PF16323">
    <property type="entry name" value="DUF4959"/>
    <property type="match status" value="1"/>
</dbReference>
<protein>
    <recommendedName>
        <fullName evidence="6">DUF4959 domain-containing protein</fullName>
    </recommendedName>
</protein>